<dbReference type="AlphaFoldDB" id="A0ABD0KJD9"/>
<evidence type="ECO:0000313" key="3">
    <source>
        <dbReference type="Proteomes" id="UP001519460"/>
    </source>
</evidence>
<dbReference type="EMBL" id="JACVVK020000167">
    <property type="protein sequence ID" value="KAK7487274.1"/>
    <property type="molecule type" value="Genomic_DNA"/>
</dbReference>
<evidence type="ECO:0000313" key="2">
    <source>
        <dbReference type="EMBL" id="KAK7487274.1"/>
    </source>
</evidence>
<protein>
    <submittedName>
        <fullName evidence="2">Uncharacterized protein</fullName>
    </submittedName>
</protein>
<proteinExistence type="predicted"/>
<evidence type="ECO:0000256" key="1">
    <source>
        <dbReference type="SAM" id="MobiDB-lite"/>
    </source>
</evidence>
<dbReference type="Proteomes" id="UP001519460">
    <property type="component" value="Unassembled WGS sequence"/>
</dbReference>
<gene>
    <name evidence="2" type="ORF">BaRGS_00021502</name>
</gene>
<feature type="compositionally biased region" description="Low complexity" evidence="1">
    <location>
        <begin position="94"/>
        <end position="131"/>
    </location>
</feature>
<accession>A0ABD0KJD9</accession>
<organism evidence="2 3">
    <name type="scientific">Batillaria attramentaria</name>
    <dbReference type="NCBI Taxonomy" id="370345"/>
    <lineage>
        <taxon>Eukaryota</taxon>
        <taxon>Metazoa</taxon>
        <taxon>Spiralia</taxon>
        <taxon>Lophotrochozoa</taxon>
        <taxon>Mollusca</taxon>
        <taxon>Gastropoda</taxon>
        <taxon>Caenogastropoda</taxon>
        <taxon>Sorbeoconcha</taxon>
        <taxon>Cerithioidea</taxon>
        <taxon>Batillariidae</taxon>
        <taxon>Batillaria</taxon>
    </lineage>
</organism>
<keyword evidence="3" id="KW-1185">Reference proteome</keyword>
<name>A0ABD0KJD9_9CAEN</name>
<comment type="caution">
    <text evidence="2">The sequence shown here is derived from an EMBL/GenBank/DDBJ whole genome shotgun (WGS) entry which is preliminary data.</text>
</comment>
<feature type="region of interest" description="Disordered" evidence="1">
    <location>
        <begin position="92"/>
        <end position="131"/>
    </location>
</feature>
<sequence length="288" mass="31652">MCKETVPNKSTEAVLLVWGQLRLSMFQFCQVLTYHDTGNVRMHCSPVILAQTVCDPQLPHCSRTEDFLTHSCFQCCPNDTCVQGMFSLMPSPEQWTSQHSSTSQQLSSQKPTTSQLPSTNTETASADTTTSSTQQQGQDICVDIYGGCSTDFTERCSESDVQEICQKTCGVCETAATLATSPAVTAPQLAGSCYSCSGLDCIVNPTEEECPDHQCMTIVDDTEHGREIARRCATQDECDGIELMEVCRDPDHAVFRTFLGVTCQYCCNEWNCNSPPDILPVTGLITYH</sequence>
<reference evidence="2 3" key="1">
    <citation type="journal article" date="2023" name="Sci. Data">
        <title>Genome assembly of the Korean intertidal mud-creeper Batillaria attramentaria.</title>
        <authorList>
            <person name="Patra A.K."/>
            <person name="Ho P.T."/>
            <person name="Jun S."/>
            <person name="Lee S.J."/>
            <person name="Kim Y."/>
            <person name="Won Y.J."/>
        </authorList>
    </citation>
    <scope>NUCLEOTIDE SEQUENCE [LARGE SCALE GENOMIC DNA]</scope>
    <source>
        <strain evidence="2">Wonlab-2016</strain>
    </source>
</reference>